<accession>A0A3N4NGC5</accession>
<feature type="domain" description="Phage capsid-like C-terminal" evidence="2">
    <location>
        <begin position="129"/>
        <end position="409"/>
    </location>
</feature>
<comment type="subcellular location">
    <subcellularLocation>
        <location evidence="1">Virion</location>
    </subcellularLocation>
</comment>
<dbReference type="Pfam" id="PF05065">
    <property type="entry name" value="Phage_capsid"/>
    <property type="match status" value="1"/>
</dbReference>
<dbReference type="EMBL" id="RPFL01000002">
    <property type="protein sequence ID" value="RPD90509.1"/>
    <property type="molecule type" value="Genomic_DNA"/>
</dbReference>
<dbReference type="Proteomes" id="UP000272412">
    <property type="component" value="Unassembled WGS sequence"/>
</dbReference>
<dbReference type="Gene3D" id="3.30.2320.10">
    <property type="entry name" value="hypothetical protein PF0899 domain"/>
    <property type="match status" value="1"/>
</dbReference>
<evidence type="ECO:0000313" key="3">
    <source>
        <dbReference type="EMBL" id="RPD90509.1"/>
    </source>
</evidence>
<dbReference type="AlphaFoldDB" id="A0A3N4NGC5"/>
<reference evidence="3 4" key="1">
    <citation type="submission" date="2018-11" db="EMBL/GenBank/DDBJ databases">
        <title>Neisseria weixii sp. nov. isolated from the rectal contents of plateau pika (Ochotona cruzoniae).</title>
        <authorList>
            <person name="Zhang G."/>
        </authorList>
    </citation>
    <scope>NUCLEOTIDE SEQUENCE [LARGE SCALE GENOMIC DNA]</scope>
    <source>
        <strain evidence="3 4">10009</strain>
    </source>
</reference>
<proteinExistence type="predicted"/>
<evidence type="ECO:0000313" key="4">
    <source>
        <dbReference type="Proteomes" id="UP000272412"/>
    </source>
</evidence>
<name>A0A3N4NGC5_9NEIS</name>
<evidence type="ECO:0000259" key="2">
    <source>
        <dbReference type="Pfam" id="PF05065"/>
    </source>
</evidence>
<keyword evidence="4" id="KW-1185">Reference proteome</keyword>
<dbReference type="Gene3D" id="3.30.2400.10">
    <property type="entry name" value="Major capsid protein gp5"/>
    <property type="match status" value="1"/>
</dbReference>
<dbReference type="OrthoDB" id="9786516at2"/>
<dbReference type="SUPFAM" id="SSF56563">
    <property type="entry name" value="Major capsid protein gp5"/>
    <property type="match status" value="1"/>
</dbReference>
<comment type="caution">
    <text evidence="3">The sequence shown here is derived from an EMBL/GenBank/DDBJ whole genome shotgun (WGS) entry which is preliminary data.</text>
</comment>
<dbReference type="InterPro" id="IPR054612">
    <property type="entry name" value="Phage_capsid-like_C"/>
</dbReference>
<protein>
    <submittedName>
        <fullName evidence="3">Phage major capsid protein</fullName>
    </submittedName>
</protein>
<dbReference type="InterPro" id="IPR024455">
    <property type="entry name" value="Phage_capsid"/>
</dbReference>
<dbReference type="NCBIfam" id="TIGR01554">
    <property type="entry name" value="major_cap_HK97"/>
    <property type="match status" value="1"/>
</dbReference>
<organism evidence="3 4">
    <name type="scientific">Neisseria weixii</name>
    <dbReference type="NCBI Taxonomy" id="1853276"/>
    <lineage>
        <taxon>Bacteria</taxon>
        <taxon>Pseudomonadati</taxon>
        <taxon>Pseudomonadota</taxon>
        <taxon>Betaproteobacteria</taxon>
        <taxon>Neisseriales</taxon>
        <taxon>Neisseriaceae</taxon>
        <taxon>Neisseria</taxon>
    </lineage>
</organism>
<dbReference type="RefSeq" id="WP_123803643.1">
    <property type="nucleotide sequence ID" value="NZ_RPFL01000002.1"/>
</dbReference>
<sequence length="415" mass="45442">MSLNIQALREKRDAAAALLQNLVDQEKTPVWTNDHQAKYDTAMAEITQIDGEIKRYNDAMNAIGAGVSDADRERFTLDAGKQEGQDNSALRNYLTGGLMNLTPEQIQAHNRRRSEDIRAAMSTTTQQEGGYTVAPEYYRQLTEAMKATGGIRNVVTTFQTSTGAQMLWPTADATSEEGEIVGQNSPVGAGDTTFGQLSMDVHKYSSKKIALPFELIQDSMFDIEAYIQALLARRIGRITDKHFTIGTGTNQPKGLITAAQIGKAAATGNATTISYEDLVELEHSVDPIYRNGSRVGFMMHDQTLKQIRKLKDDSGRPIFVPGYEQGNPGGSPDRLLGRPIFLNQDMAPMAANAKSIAFGDFSKYMIREVMDLTLFRMADSAFITNGQIGFIAFNRQGGNLIDVGGAVKVYQNSAT</sequence>
<gene>
    <name evidence="3" type="ORF">EGK74_01800</name>
</gene>
<evidence type="ECO:0000256" key="1">
    <source>
        <dbReference type="ARBA" id="ARBA00004328"/>
    </source>
</evidence>